<dbReference type="PROSITE" id="PS00894">
    <property type="entry name" value="HTH_DEOR_1"/>
    <property type="match status" value="1"/>
</dbReference>
<dbReference type="GeneID" id="60998366"/>
<dbReference type="Gene3D" id="3.40.50.1360">
    <property type="match status" value="1"/>
</dbReference>
<dbReference type="Pfam" id="PF08220">
    <property type="entry name" value="HTH_DeoR"/>
    <property type="match status" value="1"/>
</dbReference>
<proteinExistence type="predicted"/>
<dbReference type="InterPro" id="IPR036388">
    <property type="entry name" value="WH-like_DNA-bd_sf"/>
</dbReference>
<dbReference type="Proteomes" id="UP000321175">
    <property type="component" value="Unassembled WGS sequence"/>
</dbReference>
<dbReference type="InterPro" id="IPR018356">
    <property type="entry name" value="Tscrpt_reg_HTH_DeoR_CS"/>
</dbReference>
<reference evidence="5 6" key="1">
    <citation type="submission" date="2019-07" db="EMBL/GenBank/DDBJ databases">
        <title>Whole genome shotgun sequence of Enterococcus mundtii NBRC 100490.</title>
        <authorList>
            <person name="Hosoyama A."/>
            <person name="Uohara A."/>
            <person name="Ohji S."/>
            <person name="Ichikawa N."/>
        </authorList>
    </citation>
    <scope>NUCLEOTIDE SEQUENCE [LARGE SCALE GENOMIC DNA]</scope>
    <source>
        <strain evidence="5 6">NBRC 100490</strain>
    </source>
</reference>
<dbReference type="InterPro" id="IPR050313">
    <property type="entry name" value="Carb_Metab_HTH_regulators"/>
</dbReference>
<dbReference type="Gene3D" id="1.10.10.10">
    <property type="entry name" value="Winged helix-like DNA-binding domain superfamily/Winged helix DNA-binding domain"/>
    <property type="match status" value="1"/>
</dbReference>
<keyword evidence="2" id="KW-0238">DNA-binding</keyword>
<dbReference type="PROSITE" id="PS51000">
    <property type="entry name" value="HTH_DEOR_2"/>
    <property type="match status" value="1"/>
</dbReference>
<dbReference type="InterPro" id="IPR037171">
    <property type="entry name" value="NagB/RpiA_transferase-like"/>
</dbReference>
<dbReference type="SMART" id="SM01134">
    <property type="entry name" value="DeoRC"/>
    <property type="match status" value="1"/>
</dbReference>
<evidence type="ECO:0000313" key="5">
    <source>
        <dbReference type="EMBL" id="GEL80302.1"/>
    </source>
</evidence>
<evidence type="ECO:0000256" key="1">
    <source>
        <dbReference type="ARBA" id="ARBA00023015"/>
    </source>
</evidence>
<dbReference type="EMBL" id="BJWA01000008">
    <property type="protein sequence ID" value="GEL80302.1"/>
    <property type="molecule type" value="Genomic_DNA"/>
</dbReference>
<evidence type="ECO:0000259" key="4">
    <source>
        <dbReference type="PROSITE" id="PS51000"/>
    </source>
</evidence>
<protein>
    <submittedName>
        <fullName evidence="5">DeoR family transcriptional regulator</fullName>
    </submittedName>
</protein>
<dbReference type="SMART" id="SM00420">
    <property type="entry name" value="HTH_DEOR"/>
    <property type="match status" value="1"/>
</dbReference>
<evidence type="ECO:0000256" key="2">
    <source>
        <dbReference type="ARBA" id="ARBA00023125"/>
    </source>
</evidence>
<dbReference type="SUPFAM" id="SSF100950">
    <property type="entry name" value="NagB/RpiA/CoA transferase-like"/>
    <property type="match status" value="1"/>
</dbReference>
<keyword evidence="1" id="KW-0805">Transcription regulation</keyword>
<keyword evidence="6" id="KW-1185">Reference proteome</keyword>
<keyword evidence="3" id="KW-0804">Transcription</keyword>
<dbReference type="InterPro" id="IPR036390">
    <property type="entry name" value="WH_DNA-bd_sf"/>
</dbReference>
<evidence type="ECO:0000313" key="6">
    <source>
        <dbReference type="Proteomes" id="UP000321175"/>
    </source>
</evidence>
<dbReference type="InterPro" id="IPR014036">
    <property type="entry name" value="DeoR-like_C"/>
</dbReference>
<evidence type="ECO:0000256" key="3">
    <source>
        <dbReference type="ARBA" id="ARBA00023163"/>
    </source>
</evidence>
<sequence>MDDQLYAEERKQSIVNMVNEKKRMQVSELVEFFNVTGSTIRNDLRELENEGLVTRTHGGVIKREFQRSVEIIPKSRELTSEKYKIAEQAVQLIEENDILAIDTGTSCRAFVEKLITSPLKQLTILTYDLEIALLLSEKTNYQVQVIGGTIRNGYPYVSGSSVALGLAGFSVDKVILGTTSFDKDYGYSTPNYETAEMKKSLINIGRIKIVLSDSSKINQRSFKQFAKPEDCDYLVTDAHITQEQQNEINALGINLLIV</sequence>
<accession>A0ABQ0VCV0</accession>
<gene>
    <name evidence="5" type="ORF">EMU01_14460</name>
</gene>
<dbReference type="RefSeq" id="WP_071866721.1">
    <property type="nucleotide sequence ID" value="NZ_BJWA01000008.1"/>
</dbReference>
<dbReference type="Pfam" id="PF00455">
    <property type="entry name" value="DeoRC"/>
    <property type="match status" value="1"/>
</dbReference>
<dbReference type="PANTHER" id="PTHR30363">
    <property type="entry name" value="HTH-TYPE TRANSCRIPTIONAL REGULATOR SRLR-RELATED"/>
    <property type="match status" value="1"/>
</dbReference>
<dbReference type="InterPro" id="IPR001034">
    <property type="entry name" value="DeoR_HTH"/>
</dbReference>
<organism evidence="5 6">
    <name type="scientific">Enterococcus mundtii</name>
    <dbReference type="NCBI Taxonomy" id="53346"/>
    <lineage>
        <taxon>Bacteria</taxon>
        <taxon>Bacillati</taxon>
        <taxon>Bacillota</taxon>
        <taxon>Bacilli</taxon>
        <taxon>Lactobacillales</taxon>
        <taxon>Enterococcaceae</taxon>
        <taxon>Enterococcus</taxon>
    </lineage>
</organism>
<name>A0ABQ0VCV0_ENTMU</name>
<feature type="domain" description="HTH deoR-type" evidence="4">
    <location>
        <begin position="7"/>
        <end position="62"/>
    </location>
</feature>
<dbReference type="PRINTS" id="PR00037">
    <property type="entry name" value="HTHLACR"/>
</dbReference>
<dbReference type="PANTHER" id="PTHR30363:SF46">
    <property type="entry name" value="LYSR FAMILY TRANSCRIPTIONAL REGULATOR"/>
    <property type="match status" value="1"/>
</dbReference>
<comment type="caution">
    <text evidence="5">The sequence shown here is derived from an EMBL/GenBank/DDBJ whole genome shotgun (WGS) entry which is preliminary data.</text>
</comment>
<dbReference type="SUPFAM" id="SSF46785">
    <property type="entry name" value="Winged helix' DNA-binding domain"/>
    <property type="match status" value="1"/>
</dbReference>